<reference evidence="8" key="2">
    <citation type="submission" date="2025-08" db="UniProtKB">
        <authorList>
            <consortium name="Ensembl"/>
        </authorList>
    </citation>
    <scope>IDENTIFICATION</scope>
</reference>
<dbReference type="Gene3D" id="1.20.1250.20">
    <property type="entry name" value="MFS general substrate transporter like domains"/>
    <property type="match status" value="1"/>
</dbReference>
<keyword evidence="3 7" id="KW-0812">Transmembrane</keyword>
<name>A0A4W2D0L6_BOBOX</name>
<dbReference type="Ensembl" id="ENSBIXT00000021928.1">
    <property type="protein sequence ID" value="ENSBIXP00000012165.1"/>
    <property type="gene ID" value="ENSBIXG00000017266.1"/>
</dbReference>
<evidence type="ECO:0000313" key="8">
    <source>
        <dbReference type="Ensembl" id="ENSBIXP00000012165.1"/>
    </source>
</evidence>
<dbReference type="PANTHER" id="PTHR23121:SF10">
    <property type="entry name" value="MAJOR FACILITATOR SUPERFAMILY DOMAIN-CONTAINING PROTEIN 4A"/>
    <property type="match status" value="1"/>
</dbReference>
<proteinExistence type="inferred from homology"/>
<feature type="region of interest" description="Disordered" evidence="6">
    <location>
        <begin position="368"/>
        <end position="424"/>
    </location>
</feature>
<feature type="region of interest" description="Disordered" evidence="6">
    <location>
        <begin position="1"/>
        <end position="103"/>
    </location>
</feature>
<reference evidence="8 9" key="1">
    <citation type="submission" date="2018-11" db="EMBL/GenBank/DDBJ databases">
        <title>Haplotype-resolved cattle genomes.</title>
        <authorList>
            <person name="Low W.Y."/>
            <person name="Tearle R."/>
            <person name="Bickhart D.M."/>
            <person name="Rosen B.D."/>
            <person name="Koren S."/>
            <person name="Rhie A."/>
            <person name="Hiendleder S."/>
            <person name="Phillippy A.M."/>
            <person name="Smith T.P.L."/>
            <person name="Williams J.L."/>
        </authorList>
    </citation>
    <scope>NUCLEOTIDE SEQUENCE [LARGE SCALE GENOMIC DNA]</scope>
</reference>
<dbReference type="FunFam" id="1.20.1250.20:FF:000424">
    <property type="entry name" value="Major facilitator superfamily domain containing 4A"/>
    <property type="match status" value="1"/>
</dbReference>
<dbReference type="Proteomes" id="UP000314981">
    <property type="component" value="Chromosome 16"/>
</dbReference>
<protein>
    <submittedName>
        <fullName evidence="8">Uncharacterized protein</fullName>
    </submittedName>
</protein>
<evidence type="ECO:0000256" key="5">
    <source>
        <dbReference type="ARBA" id="ARBA00023136"/>
    </source>
</evidence>
<comment type="subcellular location">
    <subcellularLocation>
        <location evidence="1">Membrane</location>
        <topology evidence="1">Multi-pass membrane protein</topology>
    </subcellularLocation>
</comment>
<feature type="compositionally biased region" description="Gly residues" evidence="6">
    <location>
        <begin position="76"/>
        <end position="85"/>
    </location>
</feature>
<keyword evidence="9" id="KW-1185">Reference proteome</keyword>
<organism evidence="8 9">
    <name type="scientific">Bos indicus x Bos taurus</name>
    <name type="common">Hybrid cattle</name>
    <dbReference type="NCBI Taxonomy" id="30522"/>
    <lineage>
        <taxon>Eukaryota</taxon>
        <taxon>Metazoa</taxon>
        <taxon>Chordata</taxon>
        <taxon>Craniata</taxon>
        <taxon>Vertebrata</taxon>
        <taxon>Euteleostomi</taxon>
        <taxon>Mammalia</taxon>
        <taxon>Eutheria</taxon>
        <taxon>Laurasiatheria</taxon>
        <taxon>Artiodactyla</taxon>
        <taxon>Ruminantia</taxon>
        <taxon>Pecora</taxon>
        <taxon>Bovidae</taxon>
        <taxon>Bovinae</taxon>
        <taxon>Bos</taxon>
    </lineage>
</organism>
<sequence length="527" mass="56171">MGDGVGGVTSGSRRVSRSRGRVGTWVWGGGETRDWHRAGPDAALPGPEGGAPRRAAPPRPPPPLPRPWAPRPAGPPAGGRAGGRSGTRAPRAPAPAAASPPAGAMGCDVRVSGLLRRNLQPTLTYWSVFFSFGLCIAFLGPTLLDLRCQTRSSLPEISWVFFSQQFCLLLGSALGGVFKRTLAQSLWALFTSSLAISLVFATIPFCRDVEVLASVMALAGLAMGCIDTVANMQLVRIYQKDSAVFLQVLHFFVGFGALLSPLIADPFLSEANCLPANSTANATSVFHASRVLGRQHPEAQPRSNRTLPGLPSQDGAGTRVSYAFWIMALINLPVPLAVLHLLSKERLLACCPQRRPLLLSADELTLETQPPEKEDASSLSPKFHPGGGSKEPSGSRPRSKAPLLSPSAQRADVDHRARGPVQLLPEEELQRGPFFLLRHPHHSRPGPVHDRRADGRILCLRVQLCGGEAAVRGTQGGRLPPQPLLGLHHPGPAHLHSCLLQSEASHHGFHQCGRRGGDVPGASCFLA</sequence>
<feature type="compositionally biased region" description="Low complexity" evidence="6">
    <location>
        <begin position="86"/>
        <end position="103"/>
    </location>
</feature>
<feature type="transmembrane region" description="Helical" evidence="7">
    <location>
        <begin position="242"/>
        <end position="264"/>
    </location>
</feature>
<dbReference type="GO" id="GO:0016020">
    <property type="term" value="C:membrane"/>
    <property type="evidence" value="ECO:0007669"/>
    <property type="project" value="UniProtKB-SubCell"/>
</dbReference>
<reference evidence="8" key="3">
    <citation type="submission" date="2025-09" db="UniProtKB">
        <authorList>
            <consortium name="Ensembl"/>
        </authorList>
    </citation>
    <scope>IDENTIFICATION</scope>
</reference>
<feature type="transmembrane region" description="Helical" evidence="7">
    <location>
        <begin position="156"/>
        <end position="178"/>
    </location>
</feature>
<evidence type="ECO:0000256" key="4">
    <source>
        <dbReference type="ARBA" id="ARBA00022989"/>
    </source>
</evidence>
<evidence type="ECO:0000256" key="3">
    <source>
        <dbReference type="ARBA" id="ARBA00022692"/>
    </source>
</evidence>
<comment type="similarity">
    <text evidence="2">Belongs to the major facilitator superfamily.</text>
</comment>
<keyword evidence="5 7" id="KW-0472">Membrane</keyword>
<accession>A0A4W2D0L6</accession>
<evidence type="ECO:0000256" key="6">
    <source>
        <dbReference type="SAM" id="MobiDB-lite"/>
    </source>
</evidence>
<dbReference type="InterPro" id="IPR036259">
    <property type="entry name" value="MFS_trans_sf"/>
</dbReference>
<dbReference type="SUPFAM" id="SSF103473">
    <property type="entry name" value="MFS general substrate transporter"/>
    <property type="match status" value="1"/>
</dbReference>
<dbReference type="PANTHER" id="PTHR23121">
    <property type="entry name" value="SODIUM-DEPENDENT GLUCOSE TRANSPORTER 1"/>
    <property type="match status" value="1"/>
</dbReference>
<feature type="compositionally biased region" description="Pro residues" evidence="6">
    <location>
        <begin position="55"/>
        <end position="75"/>
    </location>
</feature>
<evidence type="ECO:0000256" key="7">
    <source>
        <dbReference type="SAM" id="Phobius"/>
    </source>
</evidence>
<evidence type="ECO:0000256" key="2">
    <source>
        <dbReference type="ARBA" id="ARBA00008335"/>
    </source>
</evidence>
<keyword evidence="4 7" id="KW-1133">Transmembrane helix</keyword>
<dbReference type="AlphaFoldDB" id="A0A4W2D0L6"/>
<feature type="transmembrane region" description="Helical" evidence="7">
    <location>
        <begin position="123"/>
        <end position="144"/>
    </location>
</feature>
<feature type="transmembrane region" description="Helical" evidence="7">
    <location>
        <begin position="185"/>
        <end position="205"/>
    </location>
</feature>
<evidence type="ECO:0000256" key="1">
    <source>
        <dbReference type="ARBA" id="ARBA00004141"/>
    </source>
</evidence>
<feature type="compositionally biased region" description="Low complexity" evidence="6">
    <location>
        <begin position="40"/>
        <end position="54"/>
    </location>
</feature>
<feature type="transmembrane region" description="Helical" evidence="7">
    <location>
        <begin position="211"/>
        <end position="230"/>
    </location>
</feature>
<feature type="transmembrane region" description="Helical" evidence="7">
    <location>
        <begin position="322"/>
        <end position="342"/>
    </location>
</feature>
<evidence type="ECO:0000313" key="9">
    <source>
        <dbReference type="Proteomes" id="UP000314981"/>
    </source>
</evidence>